<dbReference type="InterPro" id="IPR001647">
    <property type="entry name" value="HTH_TetR"/>
</dbReference>
<reference evidence="8" key="1">
    <citation type="submission" date="2016-10" db="EMBL/GenBank/DDBJ databases">
        <authorList>
            <person name="Varghese N."/>
            <person name="Submissions S."/>
        </authorList>
    </citation>
    <scope>NUCLEOTIDE SEQUENCE [LARGE SCALE GENOMIC DNA]</scope>
    <source>
        <strain evidence="8">CGMCC 4.3516</strain>
    </source>
</reference>
<dbReference type="InterPro" id="IPR050109">
    <property type="entry name" value="HTH-type_TetR-like_transc_reg"/>
</dbReference>
<evidence type="ECO:0000256" key="5">
    <source>
        <dbReference type="SAM" id="MobiDB-lite"/>
    </source>
</evidence>
<feature type="compositionally biased region" description="Basic and acidic residues" evidence="5">
    <location>
        <begin position="205"/>
        <end position="221"/>
    </location>
</feature>
<dbReference type="GO" id="GO:0003700">
    <property type="term" value="F:DNA-binding transcription factor activity"/>
    <property type="evidence" value="ECO:0007669"/>
    <property type="project" value="TreeGrafter"/>
</dbReference>
<keyword evidence="3" id="KW-0804">Transcription</keyword>
<dbReference type="InterPro" id="IPR011075">
    <property type="entry name" value="TetR_C"/>
</dbReference>
<protein>
    <submittedName>
        <fullName evidence="7">Transcriptional regulator, TetR family</fullName>
    </submittedName>
</protein>
<keyword evidence="2 4" id="KW-0238">DNA-binding</keyword>
<dbReference type="OrthoDB" id="9796019at2"/>
<feature type="compositionally biased region" description="Basic and acidic residues" evidence="5">
    <location>
        <begin position="1"/>
        <end position="18"/>
    </location>
</feature>
<dbReference type="Gene3D" id="1.10.10.60">
    <property type="entry name" value="Homeodomain-like"/>
    <property type="match status" value="1"/>
</dbReference>
<dbReference type="Pfam" id="PF16859">
    <property type="entry name" value="TetR_C_11"/>
    <property type="match status" value="1"/>
</dbReference>
<proteinExistence type="predicted"/>
<dbReference type="Proteomes" id="UP000198949">
    <property type="component" value="Unassembled WGS sequence"/>
</dbReference>
<dbReference type="Gene3D" id="1.10.357.10">
    <property type="entry name" value="Tetracycline Repressor, domain 2"/>
    <property type="match status" value="1"/>
</dbReference>
<dbReference type="PANTHER" id="PTHR30055:SF148">
    <property type="entry name" value="TETR-FAMILY TRANSCRIPTIONAL REGULATOR"/>
    <property type="match status" value="1"/>
</dbReference>
<dbReference type="GO" id="GO:0000976">
    <property type="term" value="F:transcription cis-regulatory region binding"/>
    <property type="evidence" value="ECO:0007669"/>
    <property type="project" value="TreeGrafter"/>
</dbReference>
<keyword evidence="1" id="KW-0805">Transcription regulation</keyword>
<dbReference type="SUPFAM" id="SSF48498">
    <property type="entry name" value="Tetracyclin repressor-like, C-terminal domain"/>
    <property type="match status" value="1"/>
</dbReference>
<feature type="DNA-binding region" description="H-T-H motif" evidence="4">
    <location>
        <begin position="40"/>
        <end position="59"/>
    </location>
</feature>
<evidence type="ECO:0000256" key="3">
    <source>
        <dbReference type="ARBA" id="ARBA00023163"/>
    </source>
</evidence>
<organism evidence="7 8">
    <name type="scientific">Glycomyces harbinensis</name>
    <dbReference type="NCBI Taxonomy" id="58114"/>
    <lineage>
        <taxon>Bacteria</taxon>
        <taxon>Bacillati</taxon>
        <taxon>Actinomycetota</taxon>
        <taxon>Actinomycetes</taxon>
        <taxon>Glycomycetales</taxon>
        <taxon>Glycomycetaceae</taxon>
        <taxon>Glycomyces</taxon>
    </lineage>
</organism>
<dbReference type="InterPro" id="IPR036271">
    <property type="entry name" value="Tet_transcr_reg_TetR-rel_C_sf"/>
</dbReference>
<dbReference type="PROSITE" id="PS50977">
    <property type="entry name" value="HTH_TETR_2"/>
    <property type="match status" value="1"/>
</dbReference>
<dbReference type="SUPFAM" id="SSF46689">
    <property type="entry name" value="Homeodomain-like"/>
    <property type="match status" value="1"/>
</dbReference>
<feature type="region of interest" description="Disordered" evidence="5">
    <location>
        <begin position="205"/>
        <end position="227"/>
    </location>
</feature>
<feature type="region of interest" description="Disordered" evidence="5">
    <location>
        <begin position="1"/>
        <end position="20"/>
    </location>
</feature>
<evidence type="ECO:0000256" key="2">
    <source>
        <dbReference type="ARBA" id="ARBA00023125"/>
    </source>
</evidence>
<gene>
    <name evidence="7" type="ORF">SAMN05216270_107142</name>
</gene>
<evidence type="ECO:0000256" key="4">
    <source>
        <dbReference type="PROSITE-ProRule" id="PRU00335"/>
    </source>
</evidence>
<accession>A0A1G6XF38</accession>
<dbReference type="PANTHER" id="PTHR30055">
    <property type="entry name" value="HTH-TYPE TRANSCRIPTIONAL REGULATOR RUTR"/>
    <property type="match status" value="1"/>
</dbReference>
<evidence type="ECO:0000313" key="8">
    <source>
        <dbReference type="Proteomes" id="UP000198949"/>
    </source>
</evidence>
<dbReference type="STRING" id="58114.SAMN05216270_107142"/>
<dbReference type="PRINTS" id="PR00455">
    <property type="entry name" value="HTHTETR"/>
</dbReference>
<dbReference type="AlphaFoldDB" id="A0A1G6XF38"/>
<dbReference type="EMBL" id="FNAD01000007">
    <property type="protein sequence ID" value="SDD76824.1"/>
    <property type="molecule type" value="Genomic_DNA"/>
</dbReference>
<dbReference type="Pfam" id="PF00440">
    <property type="entry name" value="TetR_N"/>
    <property type="match status" value="1"/>
</dbReference>
<feature type="domain" description="HTH tetR-type" evidence="6">
    <location>
        <begin position="17"/>
        <end position="77"/>
    </location>
</feature>
<sequence>MSSKREQPPGPGRPRDPDADAAILRAGLEVLVEQGVAGASIDRIAKRADVAKVTVYRRWSSKEDLLADAVEAAREEIPAADETDTPAEDLPGIIDRLLPQWSEALTRPRLRILSARLLGAGPDHPKLLDAYREHHLKPRRERALATLRRARDAGVLAPEADLDMLIDMMNGAIMQYLLLNGAPPEPAAAREYLERLFRQIGFRDPRRPALKDDGADTHQVAEAESGP</sequence>
<dbReference type="InterPro" id="IPR009057">
    <property type="entry name" value="Homeodomain-like_sf"/>
</dbReference>
<name>A0A1G6XF38_9ACTN</name>
<evidence type="ECO:0000313" key="7">
    <source>
        <dbReference type="EMBL" id="SDD76824.1"/>
    </source>
</evidence>
<keyword evidence="8" id="KW-1185">Reference proteome</keyword>
<evidence type="ECO:0000256" key="1">
    <source>
        <dbReference type="ARBA" id="ARBA00023015"/>
    </source>
</evidence>
<dbReference type="RefSeq" id="WP_091035399.1">
    <property type="nucleotide sequence ID" value="NZ_FNAD01000007.1"/>
</dbReference>
<evidence type="ECO:0000259" key="6">
    <source>
        <dbReference type="PROSITE" id="PS50977"/>
    </source>
</evidence>